<evidence type="ECO:0000256" key="1">
    <source>
        <dbReference type="SAM" id="Phobius"/>
    </source>
</evidence>
<organism evidence="2 3">
    <name type="scientific">Clostridium porci</name>
    <dbReference type="NCBI Taxonomy" id="2605778"/>
    <lineage>
        <taxon>Bacteria</taxon>
        <taxon>Bacillati</taxon>
        <taxon>Bacillota</taxon>
        <taxon>Clostridia</taxon>
        <taxon>Eubacteriales</taxon>
        <taxon>Clostridiaceae</taxon>
        <taxon>Clostridium</taxon>
    </lineage>
</organism>
<feature type="transmembrane region" description="Helical" evidence="1">
    <location>
        <begin position="34"/>
        <end position="53"/>
    </location>
</feature>
<feature type="transmembrane region" description="Helical" evidence="1">
    <location>
        <begin position="73"/>
        <end position="91"/>
    </location>
</feature>
<name>A0A7X2NKL1_9CLOT</name>
<feature type="transmembrane region" description="Helical" evidence="1">
    <location>
        <begin position="254"/>
        <end position="272"/>
    </location>
</feature>
<sequence length="286" mass="32747">MFWRVLFLLNVVQCVIAIWKPCDFKLYKRKTYVAGVISAIAVLACLIQFPTYVERSVFDGWKLIDQTAFEAQALIPITLLSGIGIFSSLYVRFSPKYQEGNFVTLHLLPGTYTFHKSLQSNYFPVHTEEVQGIITYNNMTIKMGSSFSCTGEEELTLLCLKEPNQEQYYCHQCNIVSKNGKVSPIRLLYKWTAILCLIAFVSIFFFGGIPDLSDTTSAEYQVVGTLLIGMIFGFVEYLVYDIKEMRMIATMSKWIGHIAIWVCVYINILLMIGPNDFIRTYIQLLQ</sequence>
<accession>A0A7X2NKL1</accession>
<gene>
    <name evidence="2" type="ORF">FYJ39_08370</name>
</gene>
<dbReference type="Proteomes" id="UP000429958">
    <property type="component" value="Unassembled WGS sequence"/>
</dbReference>
<feature type="transmembrane region" description="Helical" evidence="1">
    <location>
        <begin position="187"/>
        <end position="209"/>
    </location>
</feature>
<evidence type="ECO:0000313" key="2">
    <source>
        <dbReference type="EMBL" id="MSS36585.1"/>
    </source>
</evidence>
<proteinExistence type="predicted"/>
<dbReference type="EMBL" id="VUMD01000006">
    <property type="protein sequence ID" value="MSS36585.1"/>
    <property type="molecule type" value="Genomic_DNA"/>
</dbReference>
<dbReference type="RefSeq" id="WP_154472029.1">
    <property type="nucleotide sequence ID" value="NZ_VUMD01000006.1"/>
</dbReference>
<keyword evidence="3" id="KW-1185">Reference proteome</keyword>
<dbReference type="AlphaFoldDB" id="A0A7X2NKL1"/>
<protein>
    <submittedName>
        <fullName evidence="2">Uncharacterized protein</fullName>
    </submittedName>
</protein>
<evidence type="ECO:0000313" key="3">
    <source>
        <dbReference type="Proteomes" id="UP000429958"/>
    </source>
</evidence>
<feature type="transmembrane region" description="Helical" evidence="1">
    <location>
        <begin position="221"/>
        <end position="242"/>
    </location>
</feature>
<keyword evidence="1" id="KW-0472">Membrane</keyword>
<comment type="caution">
    <text evidence="2">The sequence shown here is derived from an EMBL/GenBank/DDBJ whole genome shotgun (WGS) entry which is preliminary data.</text>
</comment>
<reference evidence="2 3" key="1">
    <citation type="submission" date="2019-08" db="EMBL/GenBank/DDBJ databases">
        <title>In-depth cultivation of the pig gut microbiome towards novel bacterial diversity and tailored functional studies.</title>
        <authorList>
            <person name="Wylensek D."/>
            <person name="Hitch T.C.A."/>
            <person name="Clavel T."/>
        </authorList>
    </citation>
    <scope>NUCLEOTIDE SEQUENCE [LARGE SCALE GENOMIC DNA]</scope>
    <source>
        <strain evidence="2 3">WCA-389-WT-23D1</strain>
    </source>
</reference>
<keyword evidence="1" id="KW-1133">Transmembrane helix</keyword>
<keyword evidence="1" id="KW-0812">Transmembrane</keyword>